<feature type="transmembrane region" description="Helical" evidence="1">
    <location>
        <begin position="12"/>
        <end position="41"/>
    </location>
</feature>
<dbReference type="Proteomes" id="UP000515960">
    <property type="component" value="Chromosome"/>
</dbReference>
<keyword evidence="1" id="KW-0472">Membrane</keyword>
<dbReference type="AlphaFoldDB" id="A0A7G9B6Q3"/>
<organism evidence="2 3">
    <name type="scientific">Oscillibacter hominis</name>
    <dbReference type="NCBI Taxonomy" id="2763056"/>
    <lineage>
        <taxon>Bacteria</taxon>
        <taxon>Bacillati</taxon>
        <taxon>Bacillota</taxon>
        <taxon>Clostridia</taxon>
        <taxon>Eubacteriales</taxon>
        <taxon>Oscillospiraceae</taxon>
        <taxon>Oscillibacter</taxon>
    </lineage>
</organism>
<feature type="transmembrane region" description="Helical" evidence="1">
    <location>
        <begin position="250"/>
        <end position="267"/>
    </location>
</feature>
<keyword evidence="3" id="KW-1185">Reference proteome</keyword>
<proteinExistence type="predicted"/>
<dbReference type="EMBL" id="CP060490">
    <property type="protein sequence ID" value="QNL45234.1"/>
    <property type="molecule type" value="Genomic_DNA"/>
</dbReference>
<dbReference type="InterPro" id="IPR007163">
    <property type="entry name" value="VCA0040-like"/>
</dbReference>
<reference evidence="2 3" key="1">
    <citation type="submission" date="2020-08" db="EMBL/GenBank/DDBJ databases">
        <authorList>
            <person name="Liu C."/>
            <person name="Sun Q."/>
        </authorList>
    </citation>
    <scope>NUCLEOTIDE SEQUENCE [LARGE SCALE GENOMIC DNA]</scope>
    <source>
        <strain evidence="2 3">NSJ-62</strain>
    </source>
</reference>
<dbReference type="PANTHER" id="PTHR37308">
    <property type="entry name" value="INTEGRAL MEMBRANE PROTEIN"/>
    <property type="match status" value="1"/>
</dbReference>
<dbReference type="PANTHER" id="PTHR37308:SF1">
    <property type="entry name" value="POLYPRENYL-PHOSPHATE TRANSPORTER"/>
    <property type="match status" value="1"/>
</dbReference>
<feature type="transmembrane region" description="Helical" evidence="1">
    <location>
        <begin position="62"/>
        <end position="84"/>
    </location>
</feature>
<gene>
    <name evidence="2" type="ORF">H8790_04235</name>
</gene>
<sequence length="271" mass="29272">MSDREEKKNWVLGLICGALMGGGAILPGVSGGVLCVVFGYYRPMMEILTHPKRGLSKYWRMFVPVAMGWVLGFFGFAKLIAVLFSASELLATWLFIGLIVGTMPSLFREAGKEGRGWPSWAALTVCALAMGAGLYYVGHVATVQVEPNFWWYTFCGFLWGLGIVIPGMTTASILMSLGLYQHLTEGISNLDIVVMTAWIPGLVVTVALLSRLMSYLFRAHYSVAFHGVVGIVIASTVMIIPTAYTGAGEALGAAVCFFGGFAIAFLLDQIE</sequence>
<keyword evidence="1" id="KW-1133">Transmembrane helix</keyword>
<evidence type="ECO:0000313" key="3">
    <source>
        <dbReference type="Proteomes" id="UP000515960"/>
    </source>
</evidence>
<feature type="transmembrane region" description="Helical" evidence="1">
    <location>
        <begin position="119"/>
        <end position="137"/>
    </location>
</feature>
<feature type="transmembrane region" description="Helical" evidence="1">
    <location>
        <begin position="223"/>
        <end position="243"/>
    </location>
</feature>
<feature type="transmembrane region" description="Helical" evidence="1">
    <location>
        <begin position="90"/>
        <end position="107"/>
    </location>
</feature>
<feature type="transmembrane region" description="Helical" evidence="1">
    <location>
        <begin position="192"/>
        <end position="217"/>
    </location>
</feature>
<accession>A0A7G9B6Q3</accession>
<dbReference type="RefSeq" id="WP_187333687.1">
    <property type="nucleotide sequence ID" value="NZ_CP060490.1"/>
</dbReference>
<feature type="transmembrane region" description="Helical" evidence="1">
    <location>
        <begin position="149"/>
        <end position="180"/>
    </location>
</feature>
<dbReference type="Pfam" id="PF04018">
    <property type="entry name" value="VCA0040-like"/>
    <property type="match status" value="1"/>
</dbReference>
<protein>
    <submittedName>
        <fullName evidence="2">DUF368 domain-containing protein</fullName>
    </submittedName>
</protein>
<name>A0A7G9B6Q3_9FIRM</name>
<keyword evidence="1" id="KW-0812">Transmembrane</keyword>
<evidence type="ECO:0000256" key="1">
    <source>
        <dbReference type="SAM" id="Phobius"/>
    </source>
</evidence>
<dbReference type="KEGG" id="ohi:H8790_04235"/>
<evidence type="ECO:0000313" key="2">
    <source>
        <dbReference type="EMBL" id="QNL45234.1"/>
    </source>
</evidence>